<keyword evidence="2" id="KW-0804">Transcription</keyword>
<organism evidence="5 6">
    <name type="scientific">Cuscuta campestris</name>
    <dbReference type="NCBI Taxonomy" id="132261"/>
    <lineage>
        <taxon>Eukaryota</taxon>
        <taxon>Viridiplantae</taxon>
        <taxon>Streptophyta</taxon>
        <taxon>Embryophyta</taxon>
        <taxon>Tracheophyta</taxon>
        <taxon>Spermatophyta</taxon>
        <taxon>Magnoliopsida</taxon>
        <taxon>eudicotyledons</taxon>
        <taxon>Gunneridae</taxon>
        <taxon>Pentapetalae</taxon>
        <taxon>asterids</taxon>
        <taxon>lamiids</taxon>
        <taxon>Solanales</taxon>
        <taxon>Convolvulaceae</taxon>
        <taxon>Cuscuteae</taxon>
        <taxon>Cuscuta</taxon>
        <taxon>Cuscuta subgen. Grammica</taxon>
        <taxon>Cuscuta sect. Cleistogrammica</taxon>
    </lineage>
</organism>
<name>A0A484NLZ3_9ASTE</name>
<gene>
    <name evidence="5" type="ORF">CCAM_LOCUS43778</name>
</gene>
<reference evidence="5 6" key="1">
    <citation type="submission" date="2018-04" db="EMBL/GenBank/DDBJ databases">
        <authorList>
            <person name="Vogel A."/>
        </authorList>
    </citation>
    <scope>NUCLEOTIDE SEQUENCE [LARGE SCALE GENOMIC DNA]</scope>
</reference>
<dbReference type="OrthoDB" id="786845at2759"/>
<accession>A0A484NLZ3</accession>
<dbReference type="AlphaFoldDB" id="A0A484NLZ3"/>
<evidence type="ECO:0000259" key="4">
    <source>
        <dbReference type="Pfam" id="PF26576"/>
    </source>
</evidence>
<dbReference type="GO" id="GO:0006355">
    <property type="term" value="P:regulation of DNA-templated transcription"/>
    <property type="evidence" value="ECO:0007669"/>
    <property type="project" value="InterPro"/>
</dbReference>
<sequence>MAAASLPDRLASAVVTARFARNFLRSLENLSRRSSETTTRRTRYRKIKLAAYASMASAVGADHVWSRALLWKIRSRASLHRLPTKSHGKLRGRRRSRSEAGDDDDEAEELRKIVPGGDAMDMGLLLEETAHYIQCLASQWRCAVGKGRECQGGRQEFES</sequence>
<keyword evidence="1" id="KW-0805">Transcription regulation</keyword>
<keyword evidence="6" id="KW-1185">Reference proteome</keyword>
<feature type="region of interest" description="Disordered" evidence="3">
    <location>
        <begin position="82"/>
        <end position="108"/>
    </location>
</feature>
<evidence type="ECO:0000313" key="6">
    <source>
        <dbReference type="Proteomes" id="UP000595140"/>
    </source>
</evidence>
<feature type="compositionally biased region" description="Basic residues" evidence="3">
    <location>
        <begin position="82"/>
        <end position="96"/>
    </location>
</feature>
<protein>
    <recommendedName>
        <fullName evidence="4">IBH1-like N-terminal domain-containing protein</fullName>
    </recommendedName>
</protein>
<dbReference type="Pfam" id="PF26576">
    <property type="entry name" value="IBH1_N"/>
    <property type="match status" value="1"/>
</dbReference>
<dbReference type="Proteomes" id="UP000595140">
    <property type="component" value="Unassembled WGS sequence"/>
</dbReference>
<dbReference type="InterPro" id="IPR044660">
    <property type="entry name" value="IBH1-like"/>
</dbReference>
<proteinExistence type="predicted"/>
<dbReference type="PANTHER" id="PTHR33124:SF40">
    <property type="entry name" value="TRANSCRIPTION FACTOR IBH1"/>
    <property type="match status" value="1"/>
</dbReference>
<evidence type="ECO:0000256" key="3">
    <source>
        <dbReference type="SAM" id="MobiDB-lite"/>
    </source>
</evidence>
<evidence type="ECO:0000256" key="1">
    <source>
        <dbReference type="ARBA" id="ARBA00023015"/>
    </source>
</evidence>
<dbReference type="EMBL" id="OOIL02006792">
    <property type="protein sequence ID" value="VFR02003.1"/>
    <property type="molecule type" value="Genomic_DNA"/>
</dbReference>
<feature type="domain" description="IBH1-like N-terminal" evidence="4">
    <location>
        <begin position="13"/>
        <end position="76"/>
    </location>
</feature>
<evidence type="ECO:0000313" key="5">
    <source>
        <dbReference type="EMBL" id="VFR02003.1"/>
    </source>
</evidence>
<dbReference type="InterPro" id="IPR059002">
    <property type="entry name" value="IBH1_N"/>
</dbReference>
<dbReference type="PANTHER" id="PTHR33124">
    <property type="entry name" value="TRANSCRIPTION FACTOR IBH1-LIKE 1"/>
    <property type="match status" value="1"/>
</dbReference>
<evidence type="ECO:0000256" key="2">
    <source>
        <dbReference type="ARBA" id="ARBA00023163"/>
    </source>
</evidence>